<protein>
    <submittedName>
        <fullName evidence="2">DUF362 domain-containing protein</fullName>
    </submittedName>
</protein>
<keyword evidence="1" id="KW-1185">Reference proteome</keyword>
<reference evidence="2" key="1">
    <citation type="submission" date="2017-02" db="UniProtKB">
        <authorList>
            <consortium name="WormBaseParasite"/>
        </authorList>
    </citation>
    <scope>IDENTIFICATION</scope>
</reference>
<name>A0A0N5A2L4_PARTI</name>
<evidence type="ECO:0000313" key="2">
    <source>
        <dbReference type="WBParaSite" id="PTRK_0001587500.1"/>
    </source>
</evidence>
<organism evidence="1 2">
    <name type="scientific">Parastrongyloides trichosuri</name>
    <name type="common">Possum-specific nematode worm</name>
    <dbReference type="NCBI Taxonomy" id="131310"/>
    <lineage>
        <taxon>Eukaryota</taxon>
        <taxon>Metazoa</taxon>
        <taxon>Ecdysozoa</taxon>
        <taxon>Nematoda</taxon>
        <taxon>Chromadorea</taxon>
        <taxon>Rhabditida</taxon>
        <taxon>Tylenchina</taxon>
        <taxon>Panagrolaimomorpha</taxon>
        <taxon>Strongyloidoidea</taxon>
        <taxon>Strongyloididae</taxon>
        <taxon>Parastrongyloides</taxon>
    </lineage>
</organism>
<dbReference type="AlphaFoldDB" id="A0A0N5A2L4"/>
<dbReference type="WBParaSite" id="PTRK_0001587500.1">
    <property type="protein sequence ID" value="PTRK_0001587500.1"/>
    <property type="gene ID" value="PTRK_0001587500"/>
</dbReference>
<accession>A0A0N5A2L4</accession>
<evidence type="ECO:0000313" key="1">
    <source>
        <dbReference type="Proteomes" id="UP000038045"/>
    </source>
</evidence>
<sequence>MKKVSHFSWNEDTPAEKMKQFYESNLENQIPYLKKFYHKNYDNDYPNAVYTSSKHYYSKYHLLNAPFQYGRFVYRDDSTTLLTPILDAENLKDWKFIKKLDDSIENRSKDNLMTRIGIFVPSDFVEKHKDYTVEDIVENTVFLSLQFRHHLLTDVAMNKMIIYLKNFSDTANIQCISIWTDVASSPSNTALLRFEELLKFLPTGTPIINFFHEFDDDMNPYLDCLVEKFHYMEGLILDMTTKQETQTIDVEILRKLKNLVFLSTGRIKNYKNFILQISKLPNLKCLYTGMYISNDYCNFCGEAKKKISKENLANTSKNINITCVDYPIFKKSIKCIIDHISPKNDSIYVGLVCIKNVHIFEKYFIKLCDKKECDKEPELADCKCFLKESPFYNF</sequence>
<proteinExistence type="predicted"/>
<dbReference type="Proteomes" id="UP000038045">
    <property type="component" value="Unplaced"/>
</dbReference>